<sequence>MSKAIIFKFGGASVKDAQSVKNLASILLNRLQNPFLIVVSAMGKSTNLLEEILKAKFSLVDYSSNIAILKEQHLQICRELFAPDHLIFAKIENTFLQLERELAIKVADISYDEYYDQIVCYGELLSTKIVQEYLCSQQIFCIWQDAREIISTDNRHRVAQVNWEKTALNCRKQLLPSLSKFPIITQGFIGRADNGKSTTLGREGSDFTAAILANCLDARSVTIWKDVPGVLNADPKLFPDTVLFPKLAYREAAEMTYYGASVIHPKTIKPLANKNIPLMVKSFINPDEKGTLITDCEPQQTVPTFVQKGDQILVTFRVKDFTFVNEARIHQIYAVLESLKIRVNLMQTSAISISLCLDKEFLKVEKLMQALKTHFEIRYNEDLKLLTVLHPQQEVISRMEEGKEILLEQKTRNTFQIVFREVSTAGA</sequence>
<dbReference type="Gene3D" id="3.40.1160.10">
    <property type="entry name" value="Acetylglutamate kinase-like"/>
    <property type="match status" value="1"/>
</dbReference>
<keyword evidence="9" id="KW-0028">Amino-acid biosynthesis</keyword>
<keyword evidence="12" id="KW-1185">Reference proteome</keyword>
<evidence type="ECO:0000256" key="5">
    <source>
        <dbReference type="ARBA" id="ARBA00022777"/>
    </source>
</evidence>
<evidence type="ECO:0000256" key="7">
    <source>
        <dbReference type="ARBA" id="ARBA00047872"/>
    </source>
</evidence>
<dbReference type="SUPFAM" id="SSF53633">
    <property type="entry name" value="Carbamate kinase-like"/>
    <property type="match status" value="1"/>
</dbReference>
<dbReference type="PANTHER" id="PTHR21499">
    <property type="entry name" value="ASPARTATE KINASE"/>
    <property type="match status" value="1"/>
</dbReference>
<organism evidence="11 12">
    <name type="scientific">Litoribacter ruber</name>
    <dbReference type="NCBI Taxonomy" id="702568"/>
    <lineage>
        <taxon>Bacteria</taxon>
        <taxon>Pseudomonadati</taxon>
        <taxon>Bacteroidota</taxon>
        <taxon>Cytophagia</taxon>
        <taxon>Cytophagales</taxon>
        <taxon>Cyclobacteriaceae</taxon>
        <taxon>Litoribacter</taxon>
    </lineage>
</organism>
<dbReference type="InterPro" id="IPR042199">
    <property type="entry name" value="AsparK_Bifunc_asparK/hSer_DH"/>
</dbReference>
<dbReference type="RefSeq" id="WP_213946408.1">
    <property type="nucleotide sequence ID" value="NZ_JAHCMY010000014.1"/>
</dbReference>
<comment type="pathway">
    <text evidence="9">Amino-acid biosynthesis; L-methionine biosynthesis via de novo pathway; L-homoserine from L-aspartate: step 1/3.</text>
</comment>
<keyword evidence="3 8" id="KW-0808">Transferase</keyword>
<evidence type="ECO:0000313" key="12">
    <source>
        <dbReference type="Proteomes" id="UP001319104"/>
    </source>
</evidence>
<dbReference type="Gene3D" id="1.20.120.1320">
    <property type="entry name" value="Aspartokinase, catalytic domain"/>
    <property type="match status" value="1"/>
</dbReference>
<dbReference type="GO" id="GO:0005829">
    <property type="term" value="C:cytosol"/>
    <property type="evidence" value="ECO:0007669"/>
    <property type="project" value="TreeGrafter"/>
</dbReference>
<dbReference type="InterPro" id="IPR001341">
    <property type="entry name" value="Asp_kinase"/>
</dbReference>
<dbReference type="InterPro" id="IPR045865">
    <property type="entry name" value="ACT-like_dom_sf"/>
</dbReference>
<name>A0AAP2G6C6_9BACT</name>
<proteinExistence type="inferred from homology"/>
<dbReference type="EC" id="2.7.2.4" evidence="8"/>
<evidence type="ECO:0000256" key="6">
    <source>
        <dbReference type="ARBA" id="ARBA00022840"/>
    </source>
</evidence>
<dbReference type="SUPFAM" id="SSF55021">
    <property type="entry name" value="ACT-like"/>
    <property type="match status" value="1"/>
</dbReference>
<dbReference type="AlphaFoldDB" id="A0AAP2G6C6"/>
<dbReference type="PANTHER" id="PTHR21499:SF59">
    <property type="entry name" value="ASPARTOKINASE"/>
    <property type="match status" value="1"/>
</dbReference>
<reference evidence="11 12" key="1">
    <citation type="submission" date="2021-05" db="EMBL/GenBank/DDBJ databases">
        <authorList>
            <person name="Zhang Z.D."/>
            <person name="Osman G."/>
        </authorList>
    </citation>
    <scope>NUCLEOTIDE SEQUENCE [LARGE SCALE GENOMIC DNA]</scope>
    <source>
        <strain evidence="11 12">KCTC 32217</strain>
    </source>
</reference>
<comment type="caution">
    <text evidence="11">The sequence shown here is derived from an EMBL/GenBank/DDBJ whole genome shotgun (WGS) entry which is preliminary data.</text>
</comment>
<dbReference type="NCBIfam" id="TIGR00657">
    <property type="entry name" value="asp_kinases"/>
    <property type="match status" value="1"/>
</dbReference>
<keyword evidence="5 8" id="KW-0418">Kinase</keyword>
<gene>
    <name evidence="11" type="ORF">KI659_16140</name>
</gene>
<feature type="domain" description="Aspartate/glutamate/uridylate kinase" evidence="10">
    <location>
        <begin position="4"/>
        <end position="282"/>
    </location>
</feature>
<evidence type="ECO:0000259" key="10">
    <source>
        <dbReference type="Pfam" id="PF00696"/>
    </source>
</evidence>
<evidence type="ECO:0000256" key="2">
    <source>
        <dbReference type="ARBA" id="ARBA00010122"/>
    </source>
</evidence>
<protein>
    <recommendedName>
        <fullName evidence="8">Aspartokinase</fullName>
        <ecNumber evidence="8">2.7.2.4</ecNumber>
    </recommendedName>
</protein>
<dbReference type="EMBL" id="JAHCMY010000014">
    <property type="protein sequence ID" value="MBS9525548.1"/>
    <property type="molecule type" value="Genomic_DNA"/>
</dbReference>
<evidence type="ECO:0000256" key="4">
    <source>
        <dbReference type="ARBA" id="ARBA00022741"/>
    </source>
</evidence>
<dbReference type="Gene3D" id="3.30.70.260">
    <property type="match status" value="1"/>
</dbReference>
<dbReference type="GO" id="GO:0004072">
    <property type="term" value="F:aspartate kinase activity"/>
    <property type="evidence" value="ECO:0007669"/>
    <property type="project" value="UniProtKB-EC"/>
</dbReference>
<dbReference type="Pfam" id="PF00696">
    <property type="entry name" value="AA_kinase"/>
    <property type="match status" value="1"/>
</dbReference>
<comment type="pathway">
    <text evidence="9">Amino-acid biosynthesis; L-threonine biosynthesis; L-threonine from L-aspartate: step 1/5.</text>
</comment>
<evidence type="ECO:0000313" key="11">
    <source>
        <dbReference type="EMBL" id="MBS9525548.1"/>
    </source>
</evidence>
<comment type="pathway">
    <text evidence="1 9">Amino-acid biosynthesis; L-lysine biosynthesis via DAP pathway; (S)-tetrahydrodipicolinate from L-aspartate: step 1/4.</text>
</comment>
<dbReference type="Proteomes" id="UP001319104">
    <property type="component" value="Unassembled WGS sequence"/>
</dbReference>
<dbReference type="InterPro" id="IPR036393">
    <property type="entry name" value="AceGlu_kinase-like_sf"/>
</dbReference>
<evidence type="ECO:0000256" key="8">
    <source>
        <dbReference type="RuleBase" id="RU003448"/>
    </source>
</evidence>
<keyword evidence="6" id="KW-0067">ATP-binding</keyword>
<dbReference type="InterPro" id="IPR001048">
    <property type="entry name" value="Asp/Glu/Uridylate_kinase"/>
</dbReference>
<keyword evidence="4" id="KW-0547">Nucleotide-binding</keyword>
<evidence type="ECO:0000256" key="1">
    <source>
        <dbReference type="ARBA" id="ARBA00004766"/>
    </source>
</evidence>
<evidence type="ECO:0000256" key="9">
    <source>
        <dbReference type="RuleBase" id="RU004249"/>
    </source>
</evidence>
<comment type="catalytic activity">
    <reaction evidence="7 8">
        <text>L-aspartate + ATP = 4-phospho-L-aspartate + ADP</text>
        <dbReference type="Rhea" id="RHEA:23776"/>
        <dbReference type="ChEBI" id="CHEBI:29991"/>
        <dbReference type="ChEBI" id="CHEBI:30616"/>
        <dbReference type="ChEBI" id="CHEBI:57535"/>
        <dbReference type="ChEBI" id="CHEBI:456216"/>
        <dbReference type="EC" id="2.7.2.4"/>
    </reaction>
</comment>
<dbReference type="GO" id="GO:0005524">
    <property type="term" value="F:ATP binding"/>
    <property type="evidence" value="ECO:0007669"/>
    <property type="project" value="UniProtKB-KW"/>
</dbReference>
<dbReference type="GO" id="GO:0009090">
    <property type="term" value="P:homoserine biosynthetic process"/>
    <property type="evidence" value="ECO:0007669"/>
    <property type="project" value="TreeGrafter"/>
</dbReference>
<comment type="similarity">
    <text evidence="2 8">Belongs to the aspartokinase family.</text>
</comment>
<dbReference type="GO" id="GO:0009089">
    <property type="term" value="P:lysine biosynthetic process via diaminopimelate"/>
    <property type="evidence" value="ECO:0007669"/>
    <property type="project" value="TreeGrafter"/>
</dbReference>
<accession>A0AAP2G6C6</accession>
<evidence type="ECO:0000256" key="3">
    <source>
        <dbReference type="ARBA" id="ARBA00022679"/>
    </source>
</evidence>